<dbReference type="PROSITE" id="PS00028">
    <property type="entry name" value="ZINC_FINGER_C2H2_1"/>
    <property type="match status" value="1"/>
</dbReference>
<evidence type="ECO:0000313" key="4">
    <source>
        <dbReference type="Proteomes" id="UP000509667"/>
    </source>
</evidence>
<keyword evidence="1" id="KW-1133">Transmembrane helix</keyword>
<gene>
    <name evidence="3" type="ORF">HZS55_10955</name>
</gene>
<evidence type="ECO:0000313" key="3">
    <source>
        <dbReference type="EMBL" id="QLH79978.1"/>
    </source>
</evidence>
<reference evidence="3 4" key="1">
    <citation type="submission" date="2020-07" db="EMBL/GenBank/DDBJ databases">
        <title>Halosimplex pelagicum sp. nov. and Halosimplex rubrum sp. nov., isolated from salted brown alga Laminaria, and emended description of the genus Halosimplex.</title>
        <authorList>
            <person name="Cui H."/>
        </authorList>
    </citation>
    <scope>NUCLEOTIDE SEQUENCE [LARGE SCALE GENOMIC DNA]</scope>
    <source>
        <strain evidence="3 4">R27</strain>
    </source>
</reference>
<keyword evidence="1" id="KW-0472">Membrane</keyword>
<sequence length="79" mass="8706">MPPDAPVSECEYCARPFESAGLLALHRGRAHGSAITEGERTAYEETYEAESGQLQRFRLKALAALVLLYFGLLMVYAVV</sequence>
<evidence type="ECO:0000256" key="1">
    <source>
        <dbReference type="SAM" id="Phobius"/>
    </source>
</evidence>
<feature type="transmembrane region" description="Helical" evidence="1">
    <location>
        <begin position="61"/>
        <end position="78"/>
    </location>
</feature>
<feature type="domain" description="C2H2-type" evidence="2">
    <location>
        <begin position="10"/>
        <end position="31"/>
    </location>
</feature>
<evidence type="ECO:0000259" key="2">
    <source>
        <dbReference type="PROSITE" id="PS00028"/>
    </source>
</evidence>
<dbReference type="Proteomes" id="UP000509667">
    <property type="component" value="Chromosome"/>
</dbReference>
<dbReference type="KEGG" id="hrr:HZS55_10955"/>
<dbReference type="AlphaFoldDB" id="A0A7D5P8I5"/>
<dbReference type="EMBL" id="CP058910">
    <property type="protein sequence ID" value="QLH79978.1"/>
    <property type="molecule type" value="Genomic_DNA"/>
</dbReference>
<keyword evidence="4" id="KW-1185">Reference proteome</keyword>
<accession>A0A7D5P8I5</accession>
<organism evidence="3 4">
    <name type="scientific">Halosimplex rubrum</name>
    <dbReference type="NCBI Taxonomy" id="869889"/>
    <lineage>
        <taxon>Archaea</taxon>
        <taxon>Methanobacteriati</taxon>
        <taxon>Methanobacteriota</taxon>
        <taxon>Stenosarchaea group</taxon>
        <taxon>Halobacteria</taxon>
        <taxon>Halobacteriales</taxon>
        <taxon>Haloarculaceae</taxon>
        <taxon>Halosimplex</taxon>
    </lineage>
</organism>
<dbReference type="OrthoDB" id="293088at2157"/>
<name>A0A7D5P8I5_9EURY</name>
<protein>
    <submittedName>
        <fullName evidence="3">C2H2-type zinc finger protein</fullName>
    </submittedName>
</protein>
<keyword evidence="1" id="KW-0812">Transmembrane</keyword>
<proteinExistence type="predicted"/>
<dbReference type="InterPro" id="IPR013087">
    <property type="entry name" value="Znf_C2H2_type"/>
</dbReference>